<proteinExistence type="predicted"/>
<geneLocation type="plasmid" evidence="2 3">
    <name>pAUEb</name>
</geneLocation>
<reference evidence="2" key="1">
    <citation type="submission" date="2022-09" db="EMBL/GenBank/DDBJ databases">
        <title>Aureispira anguillicida sp. nov., isolated from Leptocephalus of Japanese eel Anguilla japonica.</title>
        <authorList>
            <person name="Yuasa K."/>
            <person name="Mekata T."/>
            <person name="Ikunari K."/>
        </authorList>
    </citation>
    <scope>NUCLEOTIDE SEQUENCE</scope>
    <source>
        <strain evidence="2">EL160426</strain>
        <plasmid evidence="2">pAUEb</plasmid>
    </source>
</reference>
<evidence type="ECO:0000313" key="3">
    <source>
        <dbReference type="Proteomes" id="UP001060919"/>
    </source>
</evidence>
<keyword evidence="2" id="KW-0614">Plasmid</keyword>
<dbReference type="Proteomes" id="UP001060919">
    <property type="component" value="Plasmid pAUEb"/>
</dbReference>
<dbReference type="EMBL" id="AP026869">
    <property type="protein sequence ID" value="BDS15711.1"/>
    <property type="molecule type" value="Genomic_DNA"/>
</dbReference>
<feature type="domain" description="Secretion system C-terminal sorting" evidence="1">
    <location>
        <begin position="178"/>
        <end position="240"/>
    </location>
</feature>
<evidence type="ECO:0000259" key="1">
    <source>
        <dbReference type="Pfam" id="PF18962"/>
    </source>
</evidence>
<dbReference type="Gene3D" id="2.180.10.10">
    <property type="entry name" value="RHS repeat-associated core"/>
    <property type="match status" value="1"/>
</dbReference>
<evidence type="ECO:0000313" key="2">
    <source>
        <dbReference type="EMBL" id="BDS15711.1"/>
    </source>
</evidence>
<name>A0A916DWQ6_9BACT</name>
<dbReference type="Pfam" id="PF18962">
    <property type="entry name" value="Por_Secre_tail"/>
    <property type="match status" value="1"/>
</dbReference>
<sequence>MCVKLFLKIVIGLAFLFTIDNSLLGQSNTIVYTYDMLNRVTRIEYPNGNIIEYSYQPNGNRITKTRFPLLPIELFEFEAEKGIEYLTINTYWVTKTELNGSHFEVEWSKNGGATFSKVGEVKAVGNSTSQQAYSFLHENPIIGHNYYRLKCVDLDGSFSYSKIRVVELLGNHVNPIIVFPNPTKDVVTIQCTALTTDAQLELMDESGKLISIRTMPKGSTTQKLSLEELPTGIYLLRLIINIEDEAVHTFKVEKVN</sequence>
<dbReference type="KEGG" id="aup:AsAng_0064950"/>
<dbReference type="InterPro" id="IPR031325">
    <property type="entry name" value="RHS_repeat"/>
</dbReference>
<gene>
    <name evidence="2" type="ORF">AsAng_0064950</name>
</gene>
<dbReference type="AlphaFoldDB" id="A0A916DWQ6"/>
<organism evidence="2 3">
    <name type="scientific">Aureispira anguillae</name>
    <dbReference type="NCBI Taxonomy" id="2864201"/>
    <lineage>
        <taxon>Bacteria</taxon>
        <taxon>Pseudomonadati</taxon>
        <taxon>Bacteroidota</taxon>
        <taxon>Saprospiria</taxon>
        <taxon>Saprospirales</taxon>
        <taxon>Saprospiraceae</taxon>
        <taxon>Aureispira</taxon>
    </lineage>
</organism>
<dbReference type="NCBIfam" id="TIGR04183">
    <property type="entry name" value="Por_Secre_tail"/>
    <property type="match status" value="1"/>
</dbReference>
<dbReference type="InterPro" id="IPR026444">
    <property type="entry name" value="Secre_tail"/>
</dbReference>
<dbReference type="Pfam" id="PF05593">
    <property type="entry name" value="RHS_repeat"/>
    <property type="match status" value="1"/>
</dbReference>
<protein>
    <submittedName>
        <fullName evidence="2">T9SS type A sorting domain-containing protein</fullName>
    </submittedName>
</protein>
<keyword evidence="3" id="KW-1185">Reference proteome</keyword>
<accession>A0A916DWQ6</accession>